<protein>
    <submittedName>
        <fullName evidence="13">M48 family metallopeptidase</fullName>
    </submittedName>
</protein>
<dbReference type="RefSeq" id="WP_195876425.1">
    <property type="nucleotide sequence ID" value="NZ_JADOEL010000018.1"/>
</dbReference>
<dbReference type="InterPro" id="IPR001915">
    <property type="entry name" value="Peptidase_M48"/>
</dbReference>
<dbReference type="PANTHER" id="PTHR43221:SF2">
    <property type="entry name" value="PROTEASE HTPX HOMOLOG"/>
    <property type="match status" value="1"/>
</dbReference>
<keyword evidence="14" id="KW-1185">Reference proteome</keyword>
<name>A0ABS0EWY7_9BURK</name>
<evidence type="ECO:0000256" key="7">
    <source>
        <dbReference type="ARBA" id="ARBA00022833"/>
    </source>
</evidence>
<dbReference type="PANTHER" id="PTHR43221">
    <property type="entry name" value="PROTEASE HTPX"/>
    <property type="match status" value="1"/>
</dbReference>
<keyword evidence="8 11" id="KW-1133">Transmembrane helix</keyword>
<feature type="transmembrane region" description="Helical" evidence="11">
    <location>
        <begin position="16"/>
        <end position="43"/>
    </location>
</feature>
<comment type="caution">
    <text evidence="13">The sequence shown here is derived from an EMBL/GenBank/DDBJ whole genome shotgun (WGS) entry which is preliminary data.</text>
</comment>
<evidence type="ECO:0000313" key="14">
    <source>
        <dbReference type="Proteomes" id="UP000657372"/>
    </source>
</evidence>
<feature type="transmembrane region" description="Helical" evidence="11">
    <location>
        <begin position="226"/>
        <end position="246"/>
    </location>
</feature>
<dbReference type="EMBL" id="JADOEL010000018">
    <property type="protein sequence ID" value="MBF8179365.1"/>
    <property type="molecule type" value="Genomic_DNA"/>
</dbReference>
<keyword evidence="5" id="KW-0479">Metal-binding</keyword>
<comment type="cofactor">
    <cofactor evidence="1">
        <name>Zn(2+)</name>
        <dbReference type="ChEBI" id="CHEBI:29105"/>
    </cofactor>
</comment>
<reference evidence="13 14" key="1">
    <citation type="submission" date="2020-11" db="EMBL/GenBank/DDBJ databases">
        <title>WGS of Herminiimonas contaminans strain Marseille-Q4544 isolated from planarians Schmidtea mediterranea.</title>
        <authorList>
            <person name="Kangale L."/>
        </authorList>
    </citation>
    <scope>NUCLEOTIDE SEQUENCE [LARGE SCALE GENOMIC DNA]</scope>
    <source>
        <strain evidence="13 14">Marseille-Q4544</strain>
    </source>
</reference>
<evidence type="ECO:0000256" key="8">
    <source>
        <dbReference type="ARBA" id="ARBA00022989"/>
    </source>
</evidence>
<keyword evidence="4 11" id="KW-0812">Transmembrane</keyword>
<evidence type="ECO:0000256" key="6">
    <source>
        <dbReference type="ARBA" id="ARBA00022801"/>
    </source>
</evidence>
<evidence type="ECO:0000256" key="4">
    <source>
        <dbReference type="ARBA" id="ARBA00022692"/>
    </source>
</evidence>
<dbReference type="Proteomes" id="UP000657372">
    <property type="component" value="Unassembled WGS sequence"/>
</dbReference>
<organism evidence="13 14">
    <name type="scientific">Herminiimonas contaminans</name>
    <dbReference type="NCBI Taxonomy" id="1111140"/>
    <lineage>
        <taxon>Bacteria</taxon>
        <taxon>Pseudomonadati</taxon>
        <taxon>Pseudomonadota</taxon>
        <taxon>Betaproteobacteria</taxon>
        <taxon>Burkholderiales</taxon>
        <taxon>Oxalobacteraceae</taxon>
        <taxon>Herminiimonas</taxon>
    </lineage>
</organism>
<evidence type="ECO:0000256" key="5">
    <source>
        <dbReference type="ARBA" id="ARBA00022723"/>
    </source>
</evidence>
<evidence type="ECO:0000256" key="1">
    <source>
        <dbReference type="ARBA" id="ARBA00001947"/>
    </source>
</evidence>
<keyword evidence="7" id="KW-0862">Zinc</keyword>
<evidence type="ECO:0000259" key="12">
    <source>
        <dbReference type="Pfam" id="PF01435"/>
    </source>
</evidence>
<proteinExistence type="predicted"/>
<evidence type="ECO:0000256" key="9">
    <source>
        <dbReference type="ARBA" id="ARBA00023049"/>
    </source>
</evidence>
<gene>
    <name evidence="13" type="ORF">IXC47_16915</name>
</gene>
<dbReference type="InterPro" id="IPR050083">
    <property type="entry name" value="HtpX_protease"/>
</dbReference>
<dbReference type="Pfam" id="PF01435">
    <property type="entry name" value="Peptidase_M48"/>
    <property type="match status" value="1"/>
</dbReference>
<keyword evidence="3" id="KW-0645">Protease</keyword>
<keyword evidence="2" id="KW-1003">Cell membrane</keyword>
<sequence>MNFFEQQDHARRQSRMLVLLFALAVVAIVLAVNIVMALLWILLQGQPLTGAHHYPHGFFFTNTCITVLLICGGTMIEIFNLRDGGEAVARMVGGRQVSPNTIDLHERRLLNIVEEMALASGIACPKVYLLGKEESINAFAAGYNPNEAVVVLTQGALTRLTRDELQGVVGHEFSHILNGDMRLNLKLLGVTFGIEMVGDFGRQAMEFAWYNSDDIESSFKLTVFRIIAFIFGFAFFVIGYIGLFFGRVIKFAVSRQREYLADASAIQFTRNPDGLGNALRKIAALSDKGFSGAYIGHRNAEQLSHLFVSAVRPHLMAGFFATHPPLQERLRRIYGRDVEMPDEQELRVPDARIFPVPSDVLPALAYASTPLTAIRADLQEASTAIAMTAAQAYGDGTLAQIRLSPEIDRVAHDPAEAPLLLYALLLNPGDEQSPQLQSLLEHMPHQIAQVKRLAVAIEQLPENARLPLLDLMMPALRQLSLPERDVMLAQFQRMIASDKRVSLHEFVLQTVLVRRLAAQANRAVRIKYASVNELKTECLVLFSLLAHVAAPLRKEAVASLFMRAAHASPTLALSEKDVLGIDALSYGSIKLALDKLNQLAPLANPALIKSLLVIAGEQAPLPLPLADLLRAICAALEAPMPPAVAAVYTNSGWPAASLS</sequence>
<feature type="transmembrane region" description="Helical" evidence="11">
    <location>
        <begin position="58"/>
        <end position="81"/>
    </location>
</feature>
<feature type="domain" description="Peptidase M48" evidence="12">
    <location>
        <begin position="105"/>
        <end position="334"/>
    </location>
</feature>
<keyword evidence="9" id="KW-0482">Metalloprotease</keyword>
<evidence type="ECO:0000256" key="11">
    <source>
        <dbReference type="SAM" id="Phobius"/>
    </source>
</evidence>
<dbReference type="Gene3D" id="3.30.2010.10">
    <property type="entry name" value="Metalloproteases ('zincins'), catalytic domain"/>
    <property type="match status" value="1"/>
</dbReference>
<dbReference type="CDD" id="cd07340">
    <property type="entry name" value="M48B_Htpx_like"/>
    <property type="match status" value="1"/>
</dbReference>
<evidence type="ECO:0000256" key="10">
    <source>
        <dbReference type="ARBA" id="ARBA00023136"/>
    </source>
</evidence>
<keyword evidence="6" id="KW-0378">Hydrolase</keyword>
<evidence type="ECO:0000313" key="13">
    <source>
        <dbReference type="EMBL" id="MBF8179365.1"/>
    </source>
</evidence>
<accession>A0ABS0EWY7</accession>
<keyword evidence="10 11" id="KW-0472">Membrane</keyword>
<evidence type="ECO:0000256" key="3">
    <source>
        <dbReference type="ARBA" id="ARBA00022670"/>
    </source>
</evidence>
<evidence type="ECO:0000256" key="2">
    <source>
        <dbReference type="ARBA" id="ARBA00022475"/>
    </source>
</evidence>